<dbReference type="EMBL" id="BPLR01010628">
    <property type="protein sequence ID" value="GIY40558.1"/>
    <property type="molecule type" value="Genomic_DNA"/>
</dbReference>
<gene>
    <name evidence="1" type="ORF">CEXT_584791</name>
</gene>
<keyword evidence="2" id="KW-1185">Reference proteome</keyword>
<protein>
    <submittedName>
        <fullName evidence="1">Uncharacterized protein</fullName>
    </submittedName>
</protein>
<comment type="caution">
    <text evidence="1">The sequence shown here is derived from an EMBL/GenBank/DDBJ whole genome shotgun (WGS) entry which is preliminary data.</text>
</comment>
<proteinExistence type="predicted"/>
<accession>A0AAV4T1M7</accession>
<evidence type="ECO:0000313" key="1">
    <source>
        <dbReference type="EMBL" id="GIY40558.1"/>
    </source>
</evidence>
<dbReference type="Proteomes" id="UP001054945">
    <property type="component" value="Unassembled WGS sequence"/>
</dbReference>
<evidence type="ECO:0000313" key="2">
    <source>
        <dbReference type="Proteomes" id="UP001054945"/>
    </source>
</evidence>
<sequence length="82" mass="9374">MDPTTEKMNLLCMAIASKPFFCIILLPLSRFRLLCPWTSSVEHQKVEVDIGLLIRTGIKCRCSSIKCHLELRWCCSCLDTGR</sequence>
<dbReference type="AlphaFoldDB" id="A0AAV4T1M7"/>
<organism evidence="1 2">
    <name type="scientific">Caerostris extrusa</name>
    <name type="common">Bark spider</name>
    <name type="synonym">Caerostris bankana</name>
    <dbReference type="NCBI Taxonomy" id="172846"/>
    <lineage>
        <taxon>Eukaryota</taxon>
        <taxon>Metazoa</taxon>
        <taxon>Ecdysozoa</taxon>
        <taxon>Arthropoda</taxon>
        <taxon>Chelicerata</taxon>
        <taxon>Arachnida</taxon>
        <taxon>Araneae</taxon>
        <taxon>Araneomorphae</taxon>
        <taxon>Entelegynae</taxon>
        <taxon>Araneoidea</taxon>
        <taxon>Araneidae</taxon>
        <taxon>Caerostris</taxon>
    </lineage>
</organism>
<reference evidence="1 2" key="1">
    <citation type="submission" date="2021-06" db="EMBL/GenBank/DDBJ databases">
        <title>Caerostris extrusa draft genome.</title>
        <authorList>
            <person name="Kono N."/>
            <person name="Arakawa K."/>
        </authorList>
    </citation>
    <scope>NUCLEOTIDE SEQUENCE [LARGE SCALE GENOMIC DNA]</scope>
</reference>
<name>A0AAV4T1M7_CAEEX</name>